<keyword evidence="2" id="KW-1185">Reference proteome</keyword>
<reference evidence="1" key="1">
    <citation type="submission" date="2021-05" db="EMBL/GenBank/DDBJ databases">
        <authorList>
            <person name="Pan Q."/>
            <person name="Jouanno E."/>
            <person name="Zahm M."/>
            <person name="Klopp C."/>
            <person name="Cabau C."/>
            <person name="Louis A."/>
            <person name="Berthelot C."/>
            <person name="Parey E."/>
            <person name="Roest Crollius H."/>
            <person name="Montfort J."/>
            <person name="Robinson-Rechavi M."/>
            <person name="Bouchez O."/>
            <person name="Lampietro C."/>
            <person name="Lopez Roques C."/>
            <person name="Donnadieu C."/>
            <person name="Postlethwait J."/>
            <person name="Bobe J."/>
            <person name="Dillon D."/>
            <person name="Chandos A."/>
            <person name="von Hippel F."/>
            <person name="Guiguen Y."/>
        </authorList>
    </citation>
    <scope>NUCLEOTIDE SEQUENCE</scope>
    <source>
        <strain evidence="1">YG-Jan2019</strain>
    </source>
</reference>
<evidence type="ECO:0000313" key="1">
    <source>
        <dbReference type="EMBL" id="KAJ8006843.1"/>
    </source>
</evidence>
<accession>A0ACC2GTB3</accession>
<proteinExistence type="predicted"/>
<organism evidence="1 2">
    <name type="scientific">Dallia pectoralis</name>
    <name type="common">Alaska blackfish</name>
    <dbReference type="NCBI Taxonomy" id="75939"/>
    <lineage>
        <taxon>Eukaryota</taxon>
        <taxon>Metazoa</taxon>
        <taxon>Chordata</taxon>
        <taxon>Craniata</taxon>
        <taxon>Vertebrata</taxon>
        <taxon>Euteleostomi</taxon>
        <taxon>Actinopterygii</taxon>
        <taxon>Neopterygii</taxon>
        <taxon>Teleostei</taxon>
        <taxon>Protacanthopterygii</taxon>
        <taxon>Esociformes</taxon>
        <taxon>Umbridae</taxon>
        <taxon>Dallia</taxon>
    </lineage>
</organism>
<protein>
    <submittedName>
        <fullName evidence="1">Uncharacterized protein</fullName>
    </submittedName>
</protein>
<sequence>MCNKMSNVRLSNGSPTLERVDPGLTDHTKPSICRNLFGTGDPEERKRECSLQIKEMANRFCDKYNYDFIKDEPLPGGTYIWEPVESPAEFYTRPLHKRVCPTDSDNNQATKRPLHPEEPDSPTKRLRSSEEVDVVSNLMQQTPCKTIPEH</sequence>
<evidence type="ECO:0000313" key="2">
    <source>
        <dbReference type="Proteomes" id="UP001157502"/>
    </source>
</evidence>
<dbReference type="Proteomes" id="UP001157502">
    <property type="component" value="Chromosome 9"/>
</dbReference>
<dbReference type="EMBL" id="CM055736">
    <property type="protein sequence ID" value="KAJ8006843.1"/>
    <property type="molecule type" value="Genomic_DNA"/>
</dbReference>
<name>A0ACC2GTB3_DALPE</name>
<gene>
    <name evidence="1" type="ORF">DPEC_G00111430</name>
</gene>
<comment type="caution">
    <text evidence="1">The sequence shown here is derived from an EMBL/GenBank/DDBJ whole genome shotgun (WGS) entry which is preliminary data.</text>
</comment>